<evidence type="ECO:0000256" key="1">
    <source>
        <dbReference type="SAM" id="MobiDB-lite"/>
    </source>
</evidence>
<gene>
    <name evidence="3" type="ORF">METZ01_LOCUS47720</name>
</gene>
<dbReference type="SUPFAM" id="SSF50939">
    <property type="entry name" value="Sialidases"/>
    <property type="match status" value="1"/>
</dbReference>
<feature type="region of interest" description="Disordered" evidence="1">
    <location>
        <begin position="65"/>
        <end position="84"/>
    </location>
</feature>
<protein>
    <recommendedName>
        <fullName evidence="2">Sialidase domain-containing protein</fullName>
    </recommendedName>
</protein>
<dbReference type="GO" id="GO:0006689">
    <property type="term" value="P:ganglioside catabolic process"/>
    <property type="evidence" value="ECO:0007669"/>
    <property type="project" value="TreeGrafter"/>
</dbReference>
<dbReference type="InterPro" id="IPR011040">
    <property type="entry name" value="Sialidase"/>
</dbReference>
<dbReference type="EMBL" id="UINC01002274">
    <property type="protein sequence ID" value="SUZ94866.1"/>
    <property type="molecule type" value="Genomic_DNA"/>
</dbReference>
<dbReference type="AlphaFoldDB" id="A0A381RSL0"/>
<reference evidence="3" key="1">
    <citation type="submission" date="2018-05" db="EMBL/GenBank/DDBJ databases">
        <authorList>
            <person name="Lanie J.A."/>
            <person name="Ng W.-L."/>
            <person name="Kazmierczak K.M."/>
            <person name="Andrzejewski T.M."/>
            <person name="Davidsen T.M."/>
            <person name="Wayne K.J."/>
            <person name="Tettelin H."/>
            <person name="Glass J.I."/>
            <person name="Rusch D."/>
            <person name="Podicherti R."/>
            <person name="Tsui H.-C.T."/>
            <person name="Winkler M.E."/>
        </authorList>
    </citation>
    <scope>NUCLEOTIDE SEQUENCE</scope>
</reference>
<dbReference type="PANTHER" id="PTHR10628:SF30">
    <property type="entry name" value="EXO-ALPHA-SIALIDASE"/>
    <property type="match status" value="1"/>
</dbReference>
<name>A0A381RSL0_9ZZZZ</name>
<dbReference type="GO" id="GO:0005737">
    <property type="term" value="C:cytoplasm"/>
    <property type="evidence" value="ECO:0007669"/>
    <property type="project" value="TreeGrafter"/>
</dbReference>
<proteinExistence type="predicted"/>
<organism evidence="3">
    <name type="scientific">marine metagenome</name>
    <dbReference type="NCBI Taxonomy" id="408172"/>
    <lineage>
        <taxon>unclassified sequences</taxon>
        <taxon>metagenomes</taxon>
        <taxon>ecological metagenomes</taxon>
    </lineage>
</organism>
<accession>A0A381RSL0</accession>
<dbReference type="GO" id="GO:0016020">
    <property type="term" value="C:membrane"/>
    <property type="evidence" value="ECO:0007669"/>
    <property type="project" value="TreeGrafter"/>
</dbReference>
<dbReference type="Pfam" id="PF13088">
    <property type="entry name" value="BNR_2"/>
    <property type="match status" value="1"/>
</dbReference>
<feature type="domain" description="Sialidase" evidence="2">
    <location>
        <begin position="81"/>
        <end position="284"/>
    </location>
</feature>
<evidence type="ECO:0000313" key="3">
    <source>
        <dbReference type="EMBL" id="SUZ94866.1"/>
    </source>
</evidence>
<dbReference type="GO" id="GO:0004308">
    <property type="term" value="F:exo-alpha-sialidase activity"/>
    <property type="evidence" value="ECO:0007669"/>
    <property type="project" value="InterPro"/>
</dbReference>
<dbReference type="InterPro" id="IPR026856">
    <property type="entry name" value="Sialidase_fam"/>
</dbReference>
<dbReference type="InterPro" id="IPR036278">
    <property type="entry name" value="Sialidase_sf"/>
</dbReference>
<dbReference type="GO" id="GO:0009313">
    <property type="term" value="P:oligosaccharide catabolic process"/>
    <property type="evidence" value="ECO:0007669"/>
    <property type="project" value="TreeGrafter"/>
</dbReference>
<dbReference type="Gene3D" id="2.120.10.10">
    <property type="match status" value="2"/>
</dbReference>
<dbReference type="PANTHER" id="PTHR10628">
    <property type="entry name" value="SIALIDASE"/>
    <property type="match status" value="1"/>
</dbReference>
<evidence type="ECO:0000259" key="2">
    <source>
        <dbReference type="Pfam" id="PF13088"/>
    </source>
</evidence>
<sequence length="442" mass="47927">MKYITTRFYYRSIIFISLLVIATVTLSSGHPISEKGRRSISPEIAVGPDGALNVIWIDKGLTVNRPPPKPRKHGEHSHRSATDLYFSRSEDGAKTWSKPVKINDQPGEIWGFSVSKPVIEVSPNGTIHVFYPANARSEATGLDVVNARYSHSRDNGKSFSPPITINRPVTQDREDLLGQGLTMSNSFGTMGVAPNGTIFTAWQNIVNMKDAIDGAAGMMAISTDDGESFSTERAVIPGSEVCPCCQFTLAFENELVYMGFRKIFADGGRDSVVAKSIDGGETFTIDGRLDLAPWKINGCPLKPTELGVNGVNVYAVTYTAGEDPAGLYVTASKDGGKTFSGKKQVHPEAAYSDAASLTVDDMGNVRIVWHAKINGPRRLFTSVSLDEGQSFSPPMEMTTPDGKSQFPATTVGIDGTVYVTWEHENEEVFITSLPSMINIVSN</sequence>
<dbReference type="CDD" id="cd15482">
    <property type="entry name" value="Sialidase_non-viral"/>
    <property type="match status" value="2"/>
</dbReference>